<keyword evidence="3" id="KW-1185">Reference proteome</keyword>
<name>A0ABW8PA78_9FLAO</name>
<dbReference type="RefSeq" id="WP_088401047.1">
    <property type="nucleotide sequence ID" value="NZ_JAZGZP010000015.1"/>
</dbReference>
<dbReference type="InterPro" id="IPR002491">
    <property type="entry name" value="ABC_transptr_periplasmic_BD"/>
</dbReference>
<dbReference type="Pfam" id="PF01497">
    <property type="entry name" value="Peripla_BP_2"/>
    <property type="match status" value="1"/>
</dbReference>
<evidence type="ECO:0000313" key="3">
    <source>
        <dbReference type="Proteomes" id="UP001621706"/>
    </source>
</evidence>
<protein>
    <submittedName>
        <fullName evidence="2">ABC transporter substrate-binding protein</fullName>
    </submittedName>
</protein>
<dbReference type="PANTHER" id="PTHR30535">
    <property type="entry name" value="VITAMIN B12-BINDING PROTEIN"/>
    <property type="match status" value="1"/>
</dbReference>
<dbReference type="PANTHER" id="PTHR30535:SF4">
    <property type="entry name" value="HEMIN-BINDING PERIPLASMIC PROTEIN HMUT"/>
    <property type="match status" value="1"/>
</dbReference>
<accession>A0ABW8PA78</accession>
<dbReference type="Gene3D" id="3.40.50.1980">
    <property type="entry name" value="Nitrogenase molybdenum iron protein domain"/>
    <property type="match status" value="2"/>
</dbReference>
<dbReference type="InterPro" id="IPR050902">
    <property type="entry name" value="ABC_Transporter_SBP"/>
</dbReference>
<proteinExistence type="predicted"/>
<dbReference type="SUPFAM" id="SSF53807">
    <property type="entry name" value="Helical backbone' metal receptor"/>
    <property type="match status" value="1"/>
</dbReference>
<feature type="domain" description="Fe/B12 periplasmic-binding" evidence="1">
    <location>
        <begin position="32"/>
        <end position="290"/>
    </location>
</feature>
<reference evidence="2 3" key="1">
    <citation type="submission" date="2024-02" db="EMBL/GenBank/DDBJ databases">
        <title>Comparative Genomic Analysis of Flavobacterium Species Causing Columnaris Disease of Freshwater Fish in Thailand: Insights into Virulence and Resistance Mechanisms.</title>
        <authorList>
            <person name="Nguyen D."/>
            <person name="Chokmangmeepisarn P."/>
            <person name="Khianchaikhan K."/>
            <person name="Morishita M."/>
            <person name="Bunnoy A."/>
            <person name="Rodkhum C."/>
        </authorList>
    </citation>
    <scope>NUCLEOTIDE SEQUENCE [LARGE SCALE GENOMIC DNA]</scope>
    <source>
        <strain evidence="2 3">CNRT2201</strain>
    </source>
</reference>
<dbReference type="PROSITE" id="PS51257">
    <property type="entry name" value="PROKAR_LIPOPROTEIN"/>
    <property type="match status" value="1"/>
</dbReference>
<dbReference type="PROSITE" id="PS50983">
    <property type="entry name" value="FE_B12_PBP"/>
    <property type="match status" value="1"/>
</dbReference>
<organism evidence="2 3">
    <name type="scientific">Flavobacterium oreochromis</name>
    <dbReference type="NCBI Taxonomy" id="2906078"/>
    <lineage>
        <taxon>Bacteria</taxon>
        <taxon>Pseudomonadati</taxon>
        <taxon>Bacteroidota</taxon>
        <taxon>Flavobacteriia</taxon>
        <taxon>Flavobacteriales</taxon>
        <taxon>Flavobacteriaceae</taxon>
        <taxon>Flavobacterium</taxon>
    </lineage>
</organism>
<dbReference type="Proteomes" id="UP001621706">
    <property type="component" value="Unassembled WGS sequence"/>
</dbReference>
<dbReference type="EMBL" id="JAZGZP010000015">
    <property type="protein sequence ID" value="MFK7001348.1"/>
    <property type="molecule type" value="Genomic_DNA"/>
</dbReference>
<gene>
    <name evidence="2" type="ORF">V3I07_10615</name>
</gene>
<evidence type="ECO:0000313" key="2">
    <source>
        <dbReference type="EMBL" id="MFK7001348.1"/>
    </source>
</evidence>
<sequence length="290" mass="32496">MRKIILSILTLSFIISCKRFNNEDNQNIGTERIVCIAKQYTEIIFALGAQKDIVAVDLSSTYPAEVKKLPTVGYHRALSAEAILAQKPRLILEDNNIGPEHVVDQLKKLQIPMKQFGEYAKSLEGTDSLITEMGKYFHKEKQAKKLCDDLKIDMDKAFATAKKYAKKPKVLVIHYGQASNVFLVMTSKSVGAKMIEWAGGVLSIQDEKGMKHLSPELVAASDPDVILMTDFGYDKLNGDLNKIKDLPGVASTKAFKNKKIYRIEEHDLVYMGPRTGKNVLLIQELIHRGE</sequence>
<comment type="caution">
    <text evidence="2">The sequence shown here is derived from an EMBL/GenBank/DDBJ whole genome shotgun (WGS) entry which is preliminary data.</text>
</comment>
<evidence type="ECO:0000259" key="1">
    <source>
        <dbReference type="PROSITE" id="PS50983"/>
    </source>
</evidence>